<dbReference type="SMART" id="SM01209">
    <property type="entry name" value="GARS_A"/>
    <property type="match status" value="1"/>
</dbReference>
<dbReference type="Gene3D" id="3.30.470.20">
    <property type="entry name" value="ATP-grasp fold, B domain"/>
    <property type="match status" value="1"/>
</dbReference>
<dbReference type="Gene3D" id="3.40.50.20">
    <property type="match status" value="1"/>
</dbReference>
<name>A0ABN3NBS0_STRLO</name>
<reference evidence="6 7" key="1">
    <citation type="journal article" date="2019" name="Int. J. Syst. Evol. Microbiol.">
        <title>The Global Catalogue of Microorganisms (GCM) 10K type strain sequencing project: providing services to taxonomists for standard genome sequencing and annotation.</title>
        <authorList>
            <consortium name="The Broad Institute Genomics Platform"/>
            <consortium name="The Broad Institute Genome Sequencing Center for Infectious Disease"/>
            <person name="Wu L."/>
            <person name="Ma J."/>
        </authorList>
    </citation>
    <scope>NUCLEOTIDE SEQUENCE [LARGE SCALE GENOMIC DNA]</scope>
    <source>
        <strain evidence="6 7">JCM 4395</strain>
    </source>
</reference>
<dbReference type="EMBL" id="BAAASG010000025">
    <property type="protein sequence ID" value="GAA2518492.1"/>
    <property type="molecule type" value="Genomic_DNA"/>
</dbReference>
<keyword evidence="3 4" id="KW-0067">ATP-binding</keyword>
<evidence type="ECO:0000259" key="5">
    <source>
        <dbReference type="PROSITE" id="PS50975"/>
    </source>
</evidence>
<evidence type="ECO:0000256" key="3">
    <source>
        <dbReference type="ARBA" id="ARBA00022840"/>
    </source>
</evidence>
<comment type="caution">
    <text evidence="6">The sequence shown here is derived from an EMBL/GenBank/DDBJ whole genome shotgun (WGS) entry which is preliminary data.</text>
</comment>
<protein>
    <recommendedName>
        <fullName evidence="5">ATP-grasp domain-containing protein</fullName>
    </recommendedName>
</protein>
<sequence>MAHLVFVEITALGVQSIAHAKRLGHEVTLLRSPLYDFVTPPAERAQAEQLADRTLHSDDLQDAGRLLGLLHEHGIGPGDVDAVLSTLSLCVLAAARLAERLGARGTPYEAVAAARDKGRCREILRERGVPSLGFAVVTTLPEALEAAAGIGYPVVIKPVSGVGKAVTSIVETPDGLRAHFAAAAEELRSMQPGLAAELDERYIVEELAVGELYSVEVAADGERFTPLVAVGRKMGRDNPVLELGCTVPSGLPAAEEAELGGYAARVCEVLGLDLGIFHVEVMRTAKGFRLVEANPRISGGSLPDSVRMATDHNVFEILVDLFLGAPAPAHPLPWRRAASHTFLAAARDAVVPGDLPADWFEEFRPRLHSGWSRAEPGARLRAMNGNFDTFGMIRVVGDDADRAAEEVAAVRRDIEKRLGFALTAVAEARGDG</sequence>
<evidence type="ECO:0000256" key="1">
    <source>
        <dbReference type="ARBA" id="ARBA00022598"/>
    </source>
</evidence>
<evidence type="ECO:0000256" key="4">
    <source>
        <dbReference type="PROSITE-ProRule" id="PRU00409"/>
    </source>
</evidence>
<accession>A0ABN3NBS0</accession>
<evidence type="ECO:0000313" key="6">
    <source>
        <dbReference type="EMBL" id="GAA2518492.1"/>
    </source>
</evidence>
<dbReference type="InterPro" id="IPR013815">
    <property type="entry name" value="ATP_grasp_subdomain_1"/>
</dbReference>
<keyword evidence="1" id="KW-0436">Ligase</keyword>
<keyword evidence="2 4" id="KW-0547">Nucleotide-binding</keyword>
<keyword evidence="7" id="KW-1185">Reference proteome</keyword>
<proteinExistence type="predicted"/>
<feature type="domain" description="ATP-grasp" evidence="5">
    <location>
        <begin position="121"/>
        <end position="323"/>
    </location>
</feature>
<dbReference type="SUPFAM" id="SSF56059">
    <property type="entry name" value="Glutathione synthetase ATP-binding domain-like"/>
    <property type="match status" value="1"/>
</dbReference>
<organism evidence="6 7">
    <name type="scientific">Streptomyces longisporus</name>
    <dbReference type="NCBI Taxonomy" id="1948"/>
    <lineage>
        <taxon>Bacteria</taxon>
        <taxon>Bacillati</taxon>
        <taxon>Actinomycetota</taxon>
        <taxon>Actinomycetes</taxon>
        <taxon>Kitasatosporales</taxon>
        <taxon>Streptomycetaceae</taxon>
        <taxon>Streptomyces</taxon>
    </lineage>
</organism>
<gene>
    <name evidence="6" type="ORF">GCM10010276_80390</name>
</gene>
<dbReference type="PANTHER" id="PTHR43585:SF2">
    <property type="entry name" value="ATP-GRASP ENZYME FSQD"/>
    <property type="match status" value="1"/>
</dbReference>
<dbReference type="Gene3D" id="3.30.1490.20">
    <property type="entry name" value="ATP-grasp fold, A domain"/>
    <property type="match status" value="1"/>
</dbReference>
<dbReference type="Pfam" id="PF13535">
    <property type="entry name" value="ATP-grasp_4"/>
    <property type="match status" value="1"/>
</dbReference>
<dbReference type="PROSITE" id="PS50975">
    <property type="entry name" value="ATP_GRASP"/>
    <property type="match status" value="1"/>
</dbReference>
<dbReference type="InterPro" id="IPR011761">
    <property type="entry name" value="ATP-grasp"/>
</dbReference>
<evidence type="ECO:0000256" key="2">
    <source>
        <dbReference type="ARBA" id="ARBA00022741"/>
    </source>
</evidence>
<dbReference type="RefSeq" id="WP_344406048.1">
    <property type="nucleotide sequence ID" value="NZ_BAAASG010000025.1"/>
</dbReference>
<dbReference type="Proteomes" id="UP001501777">
    <property type="component" value="Unassembled WGS sequence"/>
</dbReference>
<evidence type="ECO:0000313" key="7">
    <source>
        <dbReference type="Proteomes" id="UP001501777"/>
    </source>
</evidence>
<dbReference type="InterPro" id="IPR052032">
    <property type="entry name" value="ATP-dep_AA_Ligase"/>
</dbReference>
<dbReference type="PANTHER" id="PTHR43585">
    <property type="entry name" value="FUMIPYRROLE BIOSYNTHESIS PROTEIN C"/>
    <property type="match status" value="1"/>
</dbReference>